<keyword evidence="5" id="KW-1185">Reference proteome</keyword>
<dbReference type="GO" id="GO:0008168">
    <property type="term" value="F:methyltransferase activity"/>
    <property type="evidence" value="ECO:0007669"/>
    <property type="project" value="UniProtKB-KW"/>
</dbReference>
<proteinExistence type="predicted"/>
<evidence type="ECO:0000313" key="4">
    <source>
        <dbReference type="EMBL" id="MFC4305408.1"/>
    </source>
</evidence>
<accession>A0ABV8SET5</accession>
<dbReference type="InterPro" id="IPR041698">
    <property type="entry name" value="Methyltransf_25"/>
</dbReference>
<name>A0ABV8SET5_9BACL</name>
<reference evidence="5" key="1">
    <citation type="journal article" date="2019" name="Int. J. Syst. Evol. Microbiol.">
        <title>The Global Catalogue of Microorganisms (GCM) 10K type strain sequencing project: providing services to taxonomists for standard genome sequencing and annotation.</title>
        <authorList>
            <consortium name="The Broad Institute Genomics Platform"/>
            <consortium name="The Broad Institute Genome Sequencing Center for Infectious Disease"/>
            <person name="Wu L."/>
            <person name="Ma J."/>
        </authorList>
    </citation>
    <scope>NUCLEOTIDE SEQUENCE [LARGE SCALE GENOMIC DNA]</scope>
    <source>
        <strain evidence="5">CGMCC 4.1641</strain>
    </source>
</reference>
<dbReference type="Gene3D" id="3.40.50.150">
    <property type="entry name" value="Vaccinia Virus protein VP39"/>
    <property type="match status" value="1"/>
</dbReference>
<keyword evidence="1 4" id="KW-0489">Methyltransferase</keyword>
<evidence type="ECO:0000313" key="5">
    <source>
        <dbReference type="Proteomes" id="UP001595755"/>
    </source>
</evidence>
<dbReference type="SUPFAM" id="SSF53335">
    <property type="entry name" value="S-adenosyl-L-methionine-dependent methyltransferases"/>
    <property type="match status" value="1"/>
</dbReference>
<dbReference type="CDD" id="cd02440">
    <property type="entry name" value="AdoMet_MTases"/>
    <property type="match status" value="1"/>
</dbReference>
<dbReference type="PANTHER" id="PTHR43861">
    <property type="entry name" value="TRANS-ACONITATE 2-METHYLTRANSFERASE-RELATED"/>
    <property type="match status" value="1"/>
</dbReference>
<dbReference type="RefSeq" id="WP_204604296.1">
    <property type="nucleotide sequence ID" value="NZ_JBHSED010000038.1"/>
</dbReference>
<dbReference type="InterPro" id="IPR029063">
    <property type="entry name" value="SAM-dependent_MTases_sf"/>
</dbReference>
<evidence type="ECO:0000256" key="1">
    <source>
        <dbReference type="ARBA" id="ARBA00022603"/>
    </source>
</evidence>
<evidence type="ECO:0000259" key="3">
    <source>
        <dbReference type="Pfam" id="PF13649"/>
    </source>
</evidence>
<comment type="caution">
    <text evidence="4">The sequence shown here is derived from an EMBL/GenBank/DDBJ whole genome shotgun (WGS) entry which is preliminary data.</text>
</comment>
<feature type="domain" description="Methyltransferase" evidence="3">
    <location>
        <begin position="41"/>
        <end position="128"/>
    </location>
</feature>
<organism evidence="4 5">
    <name type="scientific">Cohnella boryungensis</name>
    <dbReference type="NCBI Taxonomy" id="768479"/>
    <lineage>
        <taxon>Bacteria</taxon>
        <taxon>Bacillati</taxon>
        <taxon>Bacillota</taxon>
        <taxon>Bacilli</taxon>
        <taxon>Bacillales</taxon>
        <taxon>Paenibacillaceae</taxon>
        <taxon>Cohnella</taxon>
    </lineage>
</organism>
<sequence>MEQNTSTNHWNSEAYDSKLDFVSKLGGGVMELLAPKPGERILDYGCGTGDLTIQLADAGAAPVGIDLSADMITRARQKFPGIDFQIADGLQYRTDHPFDAVFSNAALHWMPQAEAAAKAVWHALKGGGRFVAEFGGHGNVAAITAAISRALEKHGYDPAGRSPWYFPTLGEYSALLERIGFRVTFAQHFDRPTPLKGDSGLADWLDMFSDDFFGDIASSDKKASIYRTIMEEAAPTLYRDGGWFADYKRLRIAAVKP</sequence>
<keyword evidence="2" id="KW-0808">Transferase</keyword>
<dbReference type="Proteomes" id="UP001595755">
    <property type="component" value="Unassembled WGS sequence"/>
</dbReference>
<dbReference type="Pfam" id="PF13649">
    <property type="entry name" value="Methyltransf_25"/>
    <property type="match status" value="1"/>
</dbReference>
<protein>
    <submittedName>
        <fullName evidence="4">Class I SAM-dependent methyltransferase</fullName>
    </submittedName>
</protein>
<dbReference type="EMBL" id="JBHSED010000038">
    <property type="protein sequence ID" value="MFC4305408.1"/>
    <property type="molecule type" value="Genomic_DNA"/>
</dbReference>
<dbReference type="PANTHER" id="PTHR43861:SF1">
    <property type="entry name" value="TRANS-ACONITATE 2-METHYLTRANSFERASE"/>
    <property type="match status" value="1"/>
</dbReference>
<dbReference type="GO" id="GO:0032259">
    <property type="term" value="P:methylation"/>
    <property type="evidence" value="ECO:0007669"/>
    <property type="project" value="UniProtKB-KW"/>
</dbReference>
<gene>
    <name evidence="4" type="ORF">ACFO1S_18405</name>
</gene>
<evidence type="ECO:0000256" key="2">
    <source>
        <dbReference type="ARBA" id="ARBA00022679"/>
    </source>
</evidence>